<feature type="domain" description="LysM" evidence="5">
    <location>
        <begin position="85"/>
        <end position="131"/>
    </location>
</feature>
<accession>A0AAW0R5W2</accession>
<evidence type="ECO:0000313" key="7">
    <source>
        <dbReference type="Proteomes" id="UP001392437"/>
    </source>
</evidence>
<proteinExistence type="inferred from homology"/>
<evidence type="ECO:0000256" key="4">
    <source>
        <dbReference type="SAM" id="MobiDB-lite"/>
    </source>
</evidence>
<dbReference type="PANTHER" id="PTHR34997:SF18">
    <property type="entry name" value="LYSM DOMAIN-CONTAINING PROTEIN"/>
    <property type="match status" value="1"/>
</dbReference>
<keyword evidence="2" id="KW-0843">Virulence</keyword>
<keyword evidence="1" id="KW-0147">Chitin-binding</keyword>
<evidence type="ECO:0000313" key="6">
    <source>
        <dbReference type="EMBL" id="KAK8129161.1"/>
    </source>
</evidence>
<feature type="region of interest" description="Disordered" evidence="4">
    <location>
        <begin position="39"/>
        <end position="75"/>
    </location>
</feature>
<dbReference type="Pfam" id="PF01476">
    <property type="entry name" value="LysM"/>
    <property type="match status" value="3"/>
</dbReference>
<dbReference type="Gene3D" id="3.10.350.10">
    <property type="entry name" value="LysM domain"/>
    <property type="match status" value="2"/>
</dbReference>
<comment type="similarity">
    <text evidence="3">Belongs to the secreted LysM effector family.</text>
</comment>
<gene>
    <name evidence="6" type="ORF">PG999_001541</name>
</gene>
<dbReference type="InterPro" id="IPR052210">
    <property type="entry name" value="LysM1-like"/>
</dbReference>
<dbReference type="InterPro" id="IPR036779">
    <property type="entry name" value="LysM_dom_sf"/>
</dbReference>
<evidence type="ECO:0000259" key="5">
    <source>
        <dbReference type="PROSITE" id="PS51782"/>
    </source>
</evidence>
<dbReference type="PANTHER" id="PTHR34997">
    <property type="entry name" value="AM15"/>
    <property type="match status" value="1"/>
</dbReference>
<protein>
    <recommendedName>
        <fullName evidence="5">LysM domain-containing protein</fullName>
    </recommendedName>
</protein>
<dbReference type="GO" id="GO:0008061">
    <property type="term" value="F:chitin binding"/>
    <property type="evidence" value="ECO:0007669"/>
    <property type="project" value="UniProtKB-KW"/>
</dbReference>
<evidence type="ECO:0000256" key="2">
    <source>
        <dbReference type="ARBA" id="ARBA00023026"/>
    </source>
</evidence>
<name>A0AAW0R5W2_9PEZI</name>
<dbReference type="Proteomes" id="UP001392437">
    <property type="component" value="Unassembled WGS sequence"/>
</dbReference>
<evidence type="ECO:0000256" key="3">
    <source>
        <dbReference type="ARBA" id="ARBA00044955"/>
    </source>
</evidence>
<keyword evidence="7" id="KW-1185">Reference proteome</keyword>
<sequence>MRGLRRELGVSIEDLQQLNPGMTCPNLDASREYCIFGTVNDKPEPQPQPTTTFKTSTTRAPPTTTKAPVQSNQPHMPGIAKGCDTFHKVASGDQCDTIAKQYGISQSQLREWNSEINNECTNIWLDYYVCVHVPGATTGAPEPTQAPPSGPQPQMPGIVDNCKAFHKVVSGDSCWSIYTAAGISFGQLREWNTYIDAGCTNLWASYYICTGV</sequence>
<organism evidence="6 7">
    <name type="scientific">Apiospora kogelbergensis</name>
    <dbReference type="NCBI Taxonomy" id="1337665"/>
    <lineage>
        <taxon>Eukaryota</taxon>
        <taxon>Fungi</taxon>
        <taxon>Dikarya</taxon>
        <taxon>Ascomycota</taxon>
        <taxon>Pezizomycotina</taxon>
        <taxon>Sordariomycetes</taxon>
        <taxon>Xylariomycetidae</taxon>
        <taxon>Amphisphaeriales</taxon>
        <taxon>Apiosporaceae</taxon>
        <taxon>Apiospora</taxon>
    </lineage>
</organism>
<dbReference type="SUPFAM" id="SSF54106">
    <property type="entry name" value="LysM domain"/>
    <property type="match status" value="2"/>
</dbReference>
<dbReference type="EMBL" id="JAQQWP010000002">
    <property type="protein sequence ID" value="KAK8129161.1"/>
    <property type="molecule type" value="Genomic_DNA"/>
</dbReference>
<feature type="domain" description="LysM" evidence="5">
    <location>
        <begin position="164"/>
        <end position="210"/>
    </location>
</feature>
<dbReference type="PROSITE" id="PS51782">
    <property type="entry name" value="LYSM"/>
    <property type="match status" value="2"/>
</dbReference>
<reference evidence="6 7" key="1">
    <citation type="submission" date="2023-01" db="EMBL/GenBank/DDBJ databases">
        <title>Analysis of 21 Apiospora genomes using comparative genomics revels a genus with tremendous synthesis potential of carbohydrate active enzymes and secondary metabolites.</title>
        <authorList>
            <person name="Sorensen T."/>
        </authorList>
    </citation>
    <scope>NUCLEOTIDE SEQUENCE [LARGE SCALE GENOMIC DNA]</scope>
    <source>
        <strain evidence="6 7">CBS 117206</strain>
    </source>
</reference>
<dbReference type="AlphaFoldDB" id="A0AAW0R5W2"/>
<comment type="caution">
    <text evidence="6">The sequence shown here is derived from an EMBL/GenBank/DDBJ whole genome shotgun (WGS) entry which is preliminary data.</text>
</comment>
<feature type="compositionally biased region" description="Low complexity" evidence="4">
    <location>
        <begin position="49"/>
        <end position="68"/>
    </location>
</feature>
<dbReference type="SMART" id="SM00257">
    <property type="entry name" value="LysM"/>
    <property type="match status" value="2"/>
</dbReference>
<dbReference type="CDD" id="cd00118">
    <property type="entry name" value="LysM"/>
    <property type="match status" value="2"/>
</dbReference>
<dbReference type="InterPro" id="IPR018392">
    <property type="entry name" value="LysM"/>
</dbReference>
<evidence type="ECO:0000256" key="1">
    <source>
        <dbReference type="ARBA" id="ARBA00022669"/>
    </source>
</evidence>